<dbReference type="AlphaFoldDB" id="A0AAJ1UA10"/>
<evidence type="ECO:0008006" key="3">
    <source>
        <dbReference type="Google" id="ProtNLM"/>
    </source>
</evidence>
<reference evidence="1" key="2">
    <citation type="submission" date="2023-04" db="EMBL/GenBank/DDBJ databases">
        <title>'Rhodoalgimonas zhirmunskyi' gen. nov., isolated from a red alga.</title>
        <authorList>
            <person name="Nedashkovskaya O.I."/>
            <person name="Otstavnykh N.Y."/>
            <person name="Bystritskaya E.P."/>
            <person name="Balabanova L.A."/>
            <person name="Isaeva M.P."/>
        </authorList>
    </citation>
    <scope>NUCLEOTIDE SEQUENCE</scope>
    <source>
        <strain evidence="1">10Alg 79</strain>
    </source>
</reference>
<dbReference type="RefSeq" id="WP_317627320.1">
    <property type="nucleotide sequence ID" value="NZ_JANFFA010000005.1"/>
</dbReference>
<keyword evidence="2" id="KW-1185">Reference proteome</keyword>
<reference evidence="1" key="1">
    <citation type="submission" date="2022-07" db="EMBL/GenBank/DDBJ databases">
        <authorList>
            <person name="Otstavnykh N."/>
            <person name="Isaeva M."/>
            <person name="Bystritskaya E."/>
        </authorList>
    </citation>
    <scope>NUCLEOTIDE SEQUENCE</scope>
    <source>
        <strain evidence="1">10Alg 79</strain>
    </source>
</reference>
<evidence type="ECO:0000313" key="2">
    <source>
        <dbReference type="Proteomes" id="UP001227162"/>
    </source>
</evidence>
<dbReference type="EMBL" id="JANFFA010000005">
    <property type="protein sequence ID" value="MDQ2095699.1"/>
    <property type="molecule type" value="Genomic_DNA"/>
</dbReference>
<name>A0AAJ1UA10_9RHOB</name>
<evidence type="ECO:0000313" key="1">
    <source>
        <dbReference type="EMBL" id="MDQ2095699.1"/>
    </source>
</evidence>
<proteinExistence type="predicted"/>
<comment type="caution">
    <text evidence="1">The sequence shown here is derived from an EMBL/GenBank/DDBJ whole genome shotgun (WGS) entry which is preliminary data.</text>
</comment>
<organism evidence="1 2">
    <name type="scientific">Rhodalgimonas zhirmunskyi</name>
    <dbReference type="NCBI Taxonomy" id="2964767"/>
    <lineage>
        <taxon>Bacteria</taxon>
        <taxon>Pseudomonadati</taxon>
        <taxon>Pseudomonadota</taxon>
        <taxon>Alphaproteobacteria</taxon>
        <taxon>Rhodobacterales</taxon>
        <taxon>Roseobacteraceae</taxon>
        <taxon>Rhodalgimonas</taxon>
    </lineage>
</organism>
<dbReference type="Proteomes" id="UP001227162">
    <property type="component" value="Unassembled WGS sequence"/>
</dbReference>
<sequence length="136" mass="14372">MAHRDNETDRTLEAFFSAARETRAEPSAEFMARMMSDALAAQAGIKAEDSAEDRTVRSASTSKFGLRLGGLFAALGGWPAMTGLTTAALTGIWLGFSPVTGVSDTLASLVIGESDSSYVIDYGAEYTIALYDGESE</sequence>
<protein>
    <recommendedName>
        <fullName evidence="3">Dihydroorotate dehydrogenase</fullName>
    </recommendedName>
</protein>
<gene>
    <name evidence="1" type="ORF">NOI20_16395</name>
</gene>
<accession>A0AAJ1UA10</accession>